<evidence type="ECO:0000313" key="1">
    <source>
        <dbReference type="EMBL" id="KAH6935233.1"/>
    </source>
</evidence>
<keyword evidence="2" id="KW-1185">Reference proteome</keyword>
<accession>A0ACB7SK28</accession>
<name>A0ACB7SK28_HYAAI</name>
<comment type="caution">
    <text evidence="1">The sequence shown here is derived from an EMBL/GenBank/DDBJ whole genome shotgun (WGS) entry which is preliminary data.</text>
</comment>
<reference evidence="1" key="1">
    <citation type="submission" date="2020-05" db="EMBL/GenBank/DDBJ databases">
        <title>Large-scale comparative analyses of tick genomes elucidate their genetic diversity and vector capacities.</title>
        <authorList>
            <person name="Jia N."/>
            <person name="Wang J."/>
            <person name="Shi W."/>
            <person name="Du L."/>
            <person name="Sun Y."/>
            <person name="Zhan W."/>
            <person name="Jiang J."/>
            <person name="Wang Q."/>
            <person name="Zhang B."/>
            <person name="Ji P."/>
            <person name="Sakyi L.B."/>
            <person name="Cui X."/>
            <person name="Yuan T."/>
            <person name="Jiang B."/>
            <person name="Yang W."/>
            <person name="Lam T.T.-Y."/>
            <person name="Chang Q."/>
            <person name="Ding S."/>
            <person name="Wang X."/>
            <person name="Zhu J."/>
            <person name="Ruan X."/>
            <person name="Zhao L."/>
            <person name="Wei J."/>
            <person name="Que T."/>
            <person name="Du C."/>
            <person name="Cheng J."/>
            <person name="Dai P."/>
            <person name="Han X."/>
            <person name="Huang E."/>
            <person name="Gao Y."/>
            <person name="Liu J."/>
            <person name="Shao H."/>
            <person name="Ye R."/>
            <person name="Li L."/>
            <person name="Wei W."/>
            <person name="Wang X."/>
            <person name="Wang C."/>
            <person name="Yang T."/>
            <person name="Huo Q."/>
            <person name="Li W."/>
            <person name="Guo W."/>
            <person name="Chen H."/>
            <person name="Zhou L."/>
            <person name="Ni X."/>
            <person name="Tian J."/>
            <person name="Zhou Y."/>
            <person name="Sheng Y."/>
            <person name="Liu T."/>
            <person name="Pan Y."/>
            <person name="Xia L."/>
            <person name="Li J."/>
            <person name="Zhao F."/>
            <person name="Cao W."/>
        </authorList>
    </citation>
    <scope>NUCLEOTIDE SEQUENCE</scope>
    <source>
        <strain evidence="1">Hyas-2018</strain>
    </source>
</reference>
<evidence type="ECO:0000313" key="2">
    <source>
        <dbReference type="Proteomes" id="UP000821845"/>
    </source>
</evidence>
<protein>
    <submittedName>
        <fullName evidence="1">Uncharacterized protein</fullName>
    </submittedName>
</protein>
<dbReference type="EMBL" id="CM023483">
    <property type="protein sequence ID" value="KAH6935233.1"/>
    <property type="molecule type" value="Genomic_DNA"/>
</dbReference>
<sequence>MHTAQKKVSERIGNDVRRNTRTSNSSASVDKSDRFNKQSDGGNARKKLKGPNGAASFDDQTKCSNDCEENRETGTFRLPENRSQSPTTPQENEHLGDCTPRYNLRRNRSSINLSQAARTSNPKNTPTSVRRRGKENIQTTADSNQKGEERTKRSKGEHESKRPASVSSSSSSCSEGGAGPLPLISRDLWNTTSRKPSKPRRRVENQANPKPDHSTSESPFEQFMKDVYPELVKKKSLWAKSGVWKSPLAVAGGARLNGHVADHEKAPVEKRSLWSVPKALSSRDSESDKGSAGPSGRRAIKGASAFKCKVGLQHKGADIAKHLENSQHEAVLPGTRDVAPVYRGTPRSLVAEDEPRETHKRESRISKAPIVSDHNAETIKPKRSFWDDSWKLSSKTTHRDRSPLAVLKVAKEVTPPEAPATRIEPLNTTDNEGEVSWIQSLWKQRQAALAKAAAMRSVKAPRTHRTYKISKPPVLGKQSKEPAEPPKGVLQHEAKDAIMQTNPQHEAKDAVVQTCKRYIDLICFMHISFHANEDDVDFLDLSLQGACGDAPIMFGHYISTCKATVGIMRLGQNTEKPMAANNENDMFLYALDTGVNITTVGGTWLLLAKGSTFYVPRGLPFTLKNLGLTISKILYILTEPGEADSVT</sequence>
<proteinExistence type="predicted"/>
<gene>
    <name evidence="1" type="ORF">HPB50_004802</name>
</gene>
<organism evidence="1 2">
    <name type="scientific">Hyalomma asiaticum</name>
    <name type="common">Tick</name>
    <dbReference type="NCBI Taxonomy" id="266040"/>
    <lineage>
        <taxon>Eukaryota</taxon>
        <taxon>Metazoa</taxon>
        <taxon>Ecdysozoa</taxon>
        <taxon>Arthropoda</taxon>
        <taxon>Chelicerata</taxon>
        <taxon>Arachnida</taxon>
        <taxon>Acari</taxon>
        <taxon>Parasitiformes</taxon>
        <taxon>Ixodida</taxon>
        <taxon>Ixodoidea</taxon>
        <taxon>Ixodidae</taxon>
        <taxon>Hyalomminae</taxon>
        <taxon>Hyalomma</taxon>
    </lineage>
</organism>
<dbReference type="Proteomes" id="UP000821845">
    <property type="component" value="Chromosome 3"/>
</dbReference>